<feature type="compositionally biased region" description="Basic and acidic residues" evidence="1">
    <location>
        <begin position="98"/>
        <end position="113"/>
    </location>
</feature>
<proteinExistence type="predicted"/>
<dbReference type="PANTHER" id="PTHR37758">
    <property type="entry name" value="OS03G0334300 PROTEIN"/>
    <property type="match status" value="1"/>
</dbReference>
<organism evidence="2 3">
    <name type="scientific">Ceratodon purpureus</name>
    <name type="common">Fire moss</name>
    <name type="synonym">Dicranum purpureum</name>
    <dbReference type="NCBI Taxonomy" id="3225"/>
    <lineage>
        <taxon>Eukaryota</taxon>
        <taxon>Viridiplantae</taxon>
        <taxon>Streptophyta</taxon>
        <taxon>Embryophyta</taxon>
        <taxon>Bryophyta</taxon>
        <taxon>Bryophytina</taxon>
        <taxon>Bryopsida</taxon>
        <taxon>Dicranidae</taxon>
        <taxon>Pseudoditrichales</taxon>
        <taxon>Ditrichaceae</taxon>
        <taxon>Ceratodon</taxon>
    </lineage>
</organism>
<sequence length="287" mass="30234">MAVCKMEMLAVGSRVVVGRELGSELGGVCGRRDAVGLRSVKGQGRVVLLRADEGRRSSGRVRVVVQASGRVEFRCKAASGDGKSSKGYDVSEVVEKVVHDEKNQLPEEDKKTPEPLPEGEPSPFSPAIETDETEAEAFQGEGVSKDSMIEPPRGLQEGAASASIGKGLGASEESALTADIGGSPVSGPGGHGRDWRAQSSRESSKGGLSKARVEKAVGTEVHPGQQKQMFGPSEASCDDGSSFMAEAVILETDGGKSVDDYKMRAQIFSESAVFFSALKKRESHHVV</sequence>
<evidence type="ECO:0000313" key="3">
    <source>
        <dbReference type="Proteomes" id="UP000822688"/>
    </source>
</evidence>
<evidence type="ECO:0000313" key="2">
    <source>
        <dbReference type="EMBL" id="KAG0587439.1"/>
    </source>
</evidence>
<dbReference type="PANTHER" id="PTHR37758:SF1">
    <property type="entry name" value="OS03G0334300 PROTEIN"/>
    <property type="match status" value="1"/>
</dbReference>
<comment type="caution">
    <text evidence="2">The sequence shown here is derived from an EMBL/GenBank/DDBJ whole genome shotgun (WGS) entry which is preliminary data.</text>
</comment>
<feature type="region of interest" description="Disordered" evidence="1">
    <location>
        <begin position="98"/>
        <end position="238"/>
    </location>
</feature>
<dbReference type="EMBL" id="CM026422">
    <property type="protein sequence ID" value="KAG0587439.1"/>
    <property type="molecule type" value="Genomic_DNA"/>
</dbReference>
<protein>
    <submittedName>
        <fullName evidence="2">Uncharacterized protein</fullName>
    </submittedName>
</protein>
<dbReference type="AlphaFoldDB" id="A0A8T0IWY8"/>
<gene>
    <name evidence="2" type="ORF">KC19_2G164700</name>
</gene>
<accession>A0A8T0IWY8</accession>
<name>A0A8T0IWY8_CERPU</name>
<reference evidence="2" key="1">
    <citation type="submission" date="2020-06" db="EMBL/GenBank/DDBJ databases">
        <title>WGS assembly of Ceratodon purpureus strain R40.</title>
        <authorList>
            <person name="Carey S.B."/>
            <person name="Jenkins J."/>
            <person name="Shu S."/>
            <person name="Lovell J.T."/>
            <person name="Sreedasyam A."/>
            <person name="Maumus F."/>
            <person name="Tiley G.P."/>
            <person name="Fernandez-Pozo N."/>
            <person name="Barry K."/>
            <person name="Chen C."/>
            <person name="Wang M."/>
            <person name="Lipzen A."/>
            <person name="Daum C."/>
            <person name="Saski C.A."/>
            <person name="Payton A.C."/>
            <person name="Mcbreen J.C."/>
            <person name="Conrad R.E."/>
            <person name="Kollar L.M."/>
            <person name="Olsson S."/>
            <person name="Huttunen S."/>
            <person name="Landis J.B."/>
            <person name="Wickett N.J."/>
            <person name="Johnson M.G."/>
            <person name="Rensing S.A."/>
            <person name="Grimwood J."/>
            <person name="Schmutz J."/>
            <person name="Mcdaniel S.F."/>
        </authorList>
    </citation>
    <scope>NUCLEOTIDE SEQUENCE</scope>
    <source>
        <strain evidence="2">R40</strain>
    </source>
</reference>
<dbReference type="Proteomes" id="UP000822688">
    <property type="component" value="Chromosome 2"/>
</dbReference>
<keyword evidence="3" id="KW-1185">Reference proteome</keyword>
<evidence type="ECO:0000256" key="1">
    <source>
        <dbReference type="SAM" id="MobiDB-lite"/>
    </source>
</evidence>
<feature type="compositionally biased region" description="Pro residues" evidence="1">
    <location>
        <begin position="114"/>
        <end position="124"/>
    </location>
</feature>